<dbReference type="SMART" id="SM00450">
    <property type="entry name" value="RHOD"/>
    <property type="match status" value="4"/>
</dbReference>
<dbReference type="PROSITE" id="PS50206">
    <property type="entry name" value="RHODANESE_3"/>
    <property type="match status" value="4"/>
</dbReference>
<gene>
    <name evidence="2" type="ORF">BFN67_22820</name>
</gene>
<protein>
    <recommendedName>
        <fullName evidence="1">Rhodanese domain-containing protein</fullName>
    </recommendedName>
</protein>
<dbReference type="Proteomes" id="UP000191905">
    <property type="component" value="Unassembled WGS sequence"/>
</dbReference>
<feature type="domain" description="Rhodanese" evidence="1">
    <location>
        <begin position="139"/>
        <end position="230"/>
    </location>
</feature>
<accession>A0A1V8RLL5</accession>
<evidence type="ECO:0000313" key="3">
    <source>
        <dbReference type="Proteomes" id="UP000191905"/>
    </source>
</evidence>
<organism evidence="2 3">
    <name type="scientific">Manganibacter manganicus</name>
    <dbReference type="NCBI Taxonomy" id="1873176"/>
    <lineage>
        <taxon>Bacteria</taxon>
        <taxon>Pseudomonadati</taxon>
        <taxon>Pseudomonadota</taxon>
        <taxon>Alphaproteobacteria</taxon>
        <taxon>Hyphomicrobiales</taxon>
        <taxon>Phyllobacteriaceae</taxon>
        <taxon>Manganibacter</taxon>
    </lineage>
</organism>
<sequence>MMKIVSAQTAKELIHASPEIAVLDVREYGQFGDGHLLFASSCPYSVLEKRILDLVPNTATPCLLYDAGDGVSHKAARRIAELGYTNILTVDGGAPGWQEAGFPLFAGVNVPSKAFGEMVEAARHTPRIDAEELALWSKEGKPFLLVDTRPPTEHARMTLPGAVSLPNGELIHRLHALNLPPEKPIILHCAGRTRGLIGTQTLIDAGIENPVFAFENGTQGWALSGRPLVRGQSPASMPELSPDSLADSARRAEDFIARYSIPVIDGAQMEEWRADPSRSTYLLDVRSRREYDEGHRAGSIHAPVVQIVQATDEWVAVRRARLALIDDSGMRAATAAYWLRQLGFDAAVVRGALEGGLIPKEDAALPPADLPTITAEEIVRQEGQGIIIVDLRASAAYRTAHPVGAIWGIRPRLDRLPLPKTGIVALLANDPGLASLAAQDLSEHVPGLNQRLLDGGLEAWIQAGGKVEASADMPSSADAIDFLAFLHDRHDGNLESARRYLAWETGLIQQLDAHDLAEFHLAARVENHA</sequence>
<proteinExistence type="predicted"/>
<dbReference type="InterPro" id="IPR036873">
    <property type="entry name" value="Rhodanese-like_dom_sf"/>
</dbReference>
<dbReference type="PANTHER" id="PTHR43031">
    <property type="entry name" value="FAD-DEPENDENT OXIDOREDUCTASE"/>
    <property type="match status" value="1"/>
</dbReference>
<dbReference type="Pfam" id="PF00581">
    <property type="entry name" value="Rhodanese"/>
    <property type="match status" value="3"/>
</dbReference>
<dbReference type="InterPro" id="IPR001763">
    <property type="entry name" value="Rhodanese-like_dom"/>
</dbReference>
<evidence type="ECO:0000313" key="2">
    <source>
        <dbReference type="EMBL" id="OQM74090.1"/>
    </source>
</evidence>
<dbReference type="SUPFAM" id="SSF52821">
    <property type="entry name" value="Rhodanese/Cell cycle control phosphatase"/>
    <property type="match status" value="4"/>
</dbReference>
<evidence type="ECO:0000259" key="1">
    <source>
        <dbReference type="PROSITE" id="PS50206"/>
    </source>
</evidence>
<feature type="domain" description="Rhodanese" evidence="1">
    <location>
        <begin position="16"/>
        <end position="106"/>
    </location>
</feature>
<dbReference type="RefSeq" id="WP_158083538.1">
    <property type="nucleotide sequence ID" value="NZ_MDET01000041.1"/>
</dbReference>
<dbReference type="PANTHER" id="PTHR43031:SF1">
    <property type="entry name" value="PYRIDINE NUCLEOTIDE-DISULPHIDE OXIDOREDUCTASE"/>
    <property type="match status" value="1"/>
</dbReference>
<dbReference type="OrthoDB" id="9802991at2"/>
<dbReference type="Gene3D" id="3.40.250.10">
    <property type="entry name" value="Rhodanese-like domain"/>
    <property type="match status" value="4"/>
</dbReference>
<dbReference type="AlphaFoldDB" id="A0A1V8RLL5"/>
<comment type="caution">
    <text evidence="2">The sequence shown here is derived from an EMBL/GenBank/DDBJ whole genome shotgun (WGS) entry which is preliminary data.</text>
</comment>
<dbReference type="STRING" id="1873176.BFN67_22820"/>
<dbReference type="EMBL" id="MDET01000041">
    <property type="protein sequence ID" value="OQM74090.1"/>
    <property type="molecule type" value="Genomic_DNA"/>
</dbReference>
<keyword evidence="3" id="KW-1185">Reference proteome</keyword>
<name>A0A1V8RLL5_9HYPH</name>
<reference evidence="2 3" key="1">
    <citation type="journal article" date="2016" name="Int. J. Syst. Evol. Microbiol.">
        <title>Pseudaminobacter manganicus sp. nov., isolated from sludge of a manganese mine.</title>
        <authorList>
            <person name="Li J."/>
            <person name="Huang J."/>
            <person name="Liao S."/>
            <person name="Wang G."/>
        </authorList>
    </citation>
    <scope>NUCLEOTIDE SEQUENCE [LARGE SCALE GENOMIC DNA]</scope>
    <source>
        <strain evidence="2 3">JH-7</strain>
    </source>
</reference>
<feature type="domain" description="Rhodanese" evidence="1">
    <location>
        <begin position="276"/>
        <end position="362"/>
    </location>
</feature>
<feature type="domain" description="Rhodanese" evidence="1">
    <location>
        <begin position="382"/>
        <end position="469"/>
    </location>
</feature>
<dbReference type="InterPro" id="IPR050229">
    <property type="entry name" value="GlpE_sulfurtransferase"/>
</dbReference>